<organism evidence="1 2">
    <name type="scientific">Knufia fluminis</name>
    <dbReference type="NCBI Taxonomy" id="191047"/>
    <lineage>
        <taxon>Eukaryota</taxon>
        <taxon>Fungi</taxon>
        <taxon>Dikarya</taxon>
        <taxon>Ascomycota</taxon>
        <taxon>Pezizomycotina</taxon>
        <taxon>Eurotiomycetes</taxon>
        <taxon>Chaetothyriomycetidae</taxon>
        <taxon>Chaetothyriales</taxon>
        <taxon>Trichomeriaceae</taxon>
        <taxon>Knufia</taxon>
    </lineage>
</organism>
<gene>
    <name evidence="1" type="ORF">OHC33_000967</name>
</gene>
<keyword evidence="2" id="KW-1185">Reference proteome</keyword>
<protein>
    <submittedName>
        <fullName evidence="1">Uncharacterized protein</fullName>
    </submittedName>
</protein>
<comment type="caution">
    <text evidence="1">The sequence shown here is derived from an EMBL/GenBank/DDBJ whole genome shotgun (WGS) entry which is preliminary data.</text>
</comment>
<reference evidence="1 2" key="1">
    <citation type="submission" date="2022-12" db="EMBL/GenBank/DDBJ databases">
        <title>Genomic features and morphological characterization of a novel Knufia sp. strain isolated from spacecraft assembly facility.</title>
        <authorList>
            <person name="Teixeira M."/>
            <person name="Chander A.M."/>
            <person name="Stajich J.E."/>
            <person name="Venkateswaran K."/>
        </authorList>
    </citation>
    <scope>NUCLEOTIDE SEQUENCE [LARGE SCALE GENOMIC DNA]</scope>
    <source>
        <strain evidence="1 2">FJI-L2-BK-P2</strain>
    </source>
</reference>
<dbReference type="AlphaFoldDB" id="A0AAN8F6G9"/>
<proteinExistence type="predicted"/>
<sequence length="131" mass="13937">MATQLNMRITAWEILNPILTEKLKAAGISDGTFHSYSLIKSPATNIPTAKILELFAPSTKANIIDGAARKAGLDKCTIPNNLPAGDKYMMEHITLAILGAVHADSNGNAEAVKECAEKLGIFEAFVKAARG</sequence>
<accession>A0AAN8F6G9</accession>
<name>A0AAN8F6G9_9EURO</name>
<evidence type="ECO:0000313" key="2">
    <source>
        <dbReference type="Proteomes" id="UP001316803"/>
    </source>
</evidence>
<evidence type="ECO:0000313" key="1">
    <source>
        <dbReference type="EMBL" id="KAK5957778.1"/>
    </source>
</evidence>
<dbReference type="Proteomes" id="UP001316803">
    <property type="component" value="Unassembled WGS sequence"/>
</dbReference>
<dbReference type="EMBL" id="JAKLMC020000002">
    <property type="protein sequence ID" value="KAK5957778.1"/>
    <property type="molecule type" value="Genomic_DNA"/>
</dbReference>